<dbReference type="PANTHER" id="PTHR30185">
    <property type="entry name" value="CRYPTIC BETA-GLUCOSIDE BGL OPERON ANTITERMINATOR"/>
    <property type="match status" value="1"/>
</dbReference>
<dbReference type="Gene3D" id="1.10.10.10">
    <property type="entry name" value="Winged helix-like DNA-binding domain superfamily/Winged helix DNA-binding domain"/>
    <property type="match status" value="2"/>
</dbReference>
<dbReference type="Gene3D" id="1.10.1790.10">
    <property type="entry name" value="PRD domain"/>
    <property type="match status" value="2"/>
</dbReference>
<dbReference type="RefSeq" id="WP_244052416.1">
    <property type="nucleotide sequence ID" value="NZ_BQNJ01000001.1"/>
</dbReference>
<dbReference type="PANTHER" id="PTHR30185:SF13">
    <property type="entry name" value="LICABCH OPERON REGULATOR-RELATED"/>
    <property type="match status" value="1"/>
</dbReference>
<evidence type="ECO:0000259" key="8">
    <source>
        <dbReference type="PROSITE" id="PS51372"/>
    </source>
</evidence>
<sequence>MTDKKLNNLFSLLNEGRYQTAEALAAEMKVSEKTIRSYLKRLNDELENHGACIVSKYGAGYCLLVKDRECFQEYQKRYFDGQVKLPDTSEERIEYLIKMLLTEKGYVRLEDLSERLYISTRTLATDLKEVEKCFHEYGLILERKPYYGIRLTGDEFSVRLCMAKYTGKMAGLMAEGEHILGVIGGCIKRSLKEENFHLSDIAFQNLAVHIYIAVMRMEERCYVSSERKAAGIPEQAEYRIAYRILDELRQTLGIDFPESEVEYLAIHLAGKKMNSDPEKNLVISYETDKLVSDMLNRIFDAYQFDFRDDLELRMMLCQHMEPLKIRLKYDMKLKNPLLHDIRERFSLAYAMAEEASSLLVTCYHKKISEDEIGYLALSIALALERQKDEVVKKNILLVCSTGQGSARLLAYKYQAEFGDYINTVRTCEVNQIHKVNFDTIDYVFTTVPITDPIPVPILEVQYFLEPEDIRIIKKVLTNKDQSSIDQYYGKELFLPHLNMETKEEVLRYLCGYAETQLKVESGLYELVLERERMARTEFGNWVAMPHPMKAVARETKVVVGILDRPILWGENKVQVIFLVCIENRKNVDLQKFYDVTANFLMDERCIHELIKNQDYSKFIARLKDIEMKRED</sequence>
<dbReference type="InterPro" id="IPR050661">
    <property type="entry name" value="BglG_antiterminators"/>
</dbReference>
<dbReference type="GO" id="GO:0009401">
    <property type="term" value="P:phosphoenolpyruvate-dependent sugar phosphotransferase system"/>
    <property type="evidence" value="ECO:0007669"/>
    <property type="project" value="InterPro"/>
</dbReference>
<evidence type="ECO:0000256" key="3">
    <source>
        <dbReference type="ARBA" id="ARBA00023015"/>
    </source>
</evidence>
<dbReference type="InterPro" id="IPR011608">
    <property type="entry name" value="PRD"/>
</dbReference>
<dbReference type="InterPro" id="IPR036634">
    <property type="entry name" value="PRD_sf"/>
</dbReference>
<feature type="domain" description="PTS EIIA type-2" evidence="6">
    <location>
        <begin position="486"/>
        <end position="625"/>
    </location>
</feature>
<evidence type="ECO:0000259" key="7">
    <source>
        <dbReference type="PROSITE" id="PS51099"/>
    </source>
</evidence>
<dbReference type="Pfam" id="PF00874">
    <property type="entry name" value="PRD"/>
    <property type="match status" value="2"/>
</dbReference>
<evidence type="ECO:0000313" key="10">
    <source>
        <dbReference type="Proteomes" id="UP001055091"/>
    </source>
</evidence>
<gene>
    <name evidence="9" type="primary">licR</name>
    <name evidence="9" type="ORF">CE91St55_09620</name>
</gene>
<dbReference type="InterPro" id="IPR036390">
    <property type="entry name" value="WH_DNA-bd_sf"/>
</dbReference>
<dbReference type="GO" id="GO:0008982">
    <property type="term" value="F:protein-N(PI)-phosphohistidine-sugar phosphotransferase activity"/>
    <property type="evidence" value="ECO:0007669"/>
    <property type="project" value="InterPro"/>
</dbReference>
<keyword evidence="2" id="KW-0677">Repeat</keyword>
<dbReference type="InterPro" id="IPR036388">
    <property type="entry name" value="WH-like_DNA-bd_sf"/>
</dbReference>
<comment type="caution">
    <text evidence="9">The sequence shown here is derived from an EMBL/GenBank/DDBJ whole genome shotgun (WGS) entry which is preliminary data.</text>
</comment>
<dbReference type="Pfam" id="PF05043">
    <property type="entry name" value="Mga"/>
    <property type="match status" value="1"/>
</dbReference>
<evidence type="ECO:0000256" key="2">
    <source>
        <dbReference type="ARBA" id="ARBA00022737"/>
    </source>
</evidence>
<dbReference type="Proteomes" id="UP001055091">
    <property type="component" value="Unassembled WGS sequence"/>
</dbReference>
<evidence type="ECO:0000259" key="6">
    <source>
        <dbReference type="PROSITE" id="PS51094"/>
    </source>
</evidence>
<evidence type="ECO:0000256" key="1">
    <source>
        <dbReference type="ARBA" id="ARBA00022679"/>
    </source>
</evidence>
<dbReference type="SUPFAM" id="SSF46785">
    <property type="entry name" value="Winged helix' DNA-binding domain"/>
    <property type="match status" value="1"/>
</dbReference>
<organism evidence="9 10">
    <name type="scientific">Hungatella hathewayi</name>
    <dbReference type="NCBI Taxonomy" id="154046"/>
    <lineage>
        <taxon>Bacteria</taxon>
        <taxon>Bacillati</taxon>
        <taxon>Bacillota</taxon>
        <taxon>Clostridia</taxon>
        <taxon>Lachnospirales</taxon>
        <taxon>Lachnospiraceae</taxon>
        <taxon>Hungatella</taxon>
    </lineage>
</organism>
<feature type="domain" description="PRD" evidence="8">
    <location>
        <begin position="282"/>
        <end position="389"/>
    </location>
</feature>
<proteinExistence type="predicted"/>
<dbReference type="PROSITE" id="PS51094">
    <property type="entry name" value="PTS_EIIA_TYPE_2"/>
    <property type="match status" value="1"/>
</dbReference>
<dbReference type="GO" id="GO:0006355">
    <property type="term" value="P:regulation of DNA-templated transcription"/>
    <property type="evidence" value="ECO:0007669"/>
    <property type="project" value="InterPro"/>
</dbReference>
<dbReference type="SUPFAM" id="SSF63520">
    <property type="entry name" value="PTS-regulatory domain, PRD"/>
    <property type="match status" value="2"/>
</dbReference>
<feature type="domain" description="PRD" evidence="8">
    <location>
        <begin position="174"/>
        <end position="278"/>
    </location>
</feature>
<dbReference type="EMBL" id="BQNJ01000001">
    <property type="protein sequence ID" value="GKG98980.1"/>
    <property type="molecule type" value="Genomic_DNA"/>
</dbReference>
<evidence type="ECO:0000313" key="9">
    <source>
        <dbReference type="EMBL" id="GKG98980.1"/>
    </source>
</evidence>
<keyword evidence="5" id="KW-0804">Transcription</keyword>
<dbReference type="InterPro" id="IPR036095">
    <property type="entry name" value="PTS_EIIB-like_sf"/>
</dbReference>
<reference evidence="9" key="1">
    <citation type="submission" date="2022-01" db="EMBL/GenBank/DDBJ databases">
        <title>Novel bile acid biosynthetic pathways are enriched in the microbiome of centenarians.</title>
        <authorList>
            <person name="Sato Y."/>
            <person name="Atarashi K."/>
            <person name="Plichta R.D."/>
            <person name="Arai Y."/>
            <person name="Sasajima S."/>
            <person name="Kearney M.S."/>
            <person name="Suda W."/>
            <person name="Takeshita K."/>
            <person name="Sasaki T."/>
            <person name="Okamoto S."/>
            <person name="Skelly N.A."/>
            <person name="Okamura Y."/>
            <person name="Vlamakis H."/>
            <person name="Li Y."/>
            <person name="Tanoue T."/>
            <person name="Takei H."/>
            <person name="Nittono H."/>
            <person name="Narushima S."/>
            <person name="Irie J."/>
            <person name="Itoh H."/>
            <person name="Moriya K."/>
            <person name="Sugiura Y."/>
            <person name="Suematsu M."/>
            <person name="Moritoki N."/>
            <person name="Shibata S."/>
            <person name="Littman R.D."/>
            <person name="Fischbach A.M."/>
            <person name="Uwamino Y."/>
            <person name="Inoue T."/>
            <person name="Honda A."/>
            <person name="Hattori M."/>
            <person name="Murai T."/>
            <person name="Xavier J.R."/>
            <person name="Hirose N."/>
            <person name="Honda K."/>
        </authorList>
    </citation>
    <scope>NUCLEOTIDE SEQUENCE</scope>
    <source>
        <strain evidence="9">CE91-St55</strain>
    </source>
</reference>
<dbReference type="Gene3D" id="3.40.50.2300">
    <property type="match status" value="1"/>
</dbReference>
<evidence type="ECO:0000256" key="5">
    <source>
        <dbReference type="ARBA" id="ARBA00023163"/>
    </source>
</evidence>
<dbReference type="Gene3D" id="3.40.930.10">
    <property type="entry name" value="Mannitol-specific EII, Chain A"/>
    <property type="match status" value="1"/>
</dbReference>
<dbReference type="InterPro" id="IPR002178">
    <property type="entry name" value="PTS_EIIA_type-2_dom"/>
</dbReference>
<keyword evidence="3" id="KW-0805">Transcription regulation</keyword>
<name>A0AA37JCC1_9FIRM</name>
<dbReference type="AlphaFoldDB" id="A0AA37JCC1"/>
<dbReference type="PROSITE" id="PS51372">
    <property type="entry name" value="PRD_2"/>
    <property type="match status" value="2"/>
</dbReference>
<feature type="domain" description="PTS EIIB type-2" evidence="7">
    <location>
        <begin position="393"/>
        <end position="484"/>
    </location>
</feature>
<accession>A0AA37JCC1</accession>
<keyword evidence="1" id="KW-0808">Transferase</keyword>
<dbReference type="Pfam" id="PF08279">
    <property type="entry name" value="HTH_11"/>
    <property type="match status" value="1"/>
</dbReference>
<dbReference type="Pfam" id="PF00359">
    <property type="entry name" value="PTS_EIIA_2"/>
    <property type="match status" value="1"/>
</dbReference>
<dbReference type="PROSITE" id="PS51099">
    <property type="entry name" value="PTS_EIIB_TYPE_2"/>
    <property type="match status" value="1"/>
</dbReference>
<dbReference type="SUPFAM" id="SSF55804">
    <property type="entry name" value="Phoshotransferase/anion transport protein"/>
    <property type="match status" value="1"/>
</dbReference>
<dbReference type="InterPro" id="IPR007737">
    <property type="entry name" value="Mga_HTH"/>
</dbReference>
<protein>
    <submittedName>
        <fullName evidence="9">LicABCH operon regulator</fullName>
    </submittedName>
</protein>
<dbReference type="CDD" id="cd05568">
    <property type="entry name" value="PTS_IIB_bgl_like"/>
    <property type="match status" value="1"/>
</dbReference>
<dbReference type="InterPro" id="IPR013196">
    <property type="entry name" value="HTH_11"/>
</dbReference>
<dbReference type="SUPFAM" id="SSF52794">
    <property type="entry name" value="PTS system IIB component-like"/>
    <property type="match status" value="1"/>
</dbReference>
<evidence type="ECO:0000256" key="4">
    <source>
        <dbReference type="ARBA" id="ARBA00023159"/>
    </source>
</evidence>
<keyword evidence="4" id="KW-0010">Activator</keyword>
<dbReference type="InterPro" id="IPR016152">
    <property type="entry name" value="PTrfase/Anion_transptr"/>
</dbReference>
<dbReference type="InterPro" id="IPR013011">
    <property type="entry name" value="PTS_EIIB_2"/>
</dbReference>